<dbReference type="CDD" id="cd00305">
    <property type="entry name" value="Cu-Zn_Superoxide_Dismutase"/>
    <property type="match status" value="1"/>
</dbReference>
<dbReference type="EC" id="1.15.1.1" evidence="8"/>
<evidence type="ECO:0000259" key="9">
    <source>
        <dbReference type="Pfam" id="PF00080"/>
    </source>
</evidence>
<accession>A0A5S9M974</accession>
<dbReference type="AlphaFoldDB" id="A0A5S9M974"/>
<keyword evidence="3" id="KW-0732">Signal</keyword>
<organism evidence="10 11">
    <name type="scientific">Bacillus safensis</name>
    <dbReference type="NCBI Taxonomy" id="561879"/>
    <lineage>
        <taxon>Bacteria</taxon>
        <taxon>Bacillati</taxon>
        <taxon>Bacillota</taxon>
        <taxon>Bacilli</taxon>
        <taxon>Bacillales</taxon>
        <taxon>Bacillaceae</taxon>
        <taxon>Bacillus</taxon>
    </lineage>
</organism>
<proteinExistence type="inferred from homology"/>
<dbReference type="InterPro" id="IPR036423">
    <property type="entry name" value="SOD-like_Cu/Zn_dom_sf"/>
</dbReference>
<evidence type="ECO:0000256" key="2">
    <source>
        <dbReference type="ARBA" id="ARBA00022723"/>
    </source>
</evidence>
<comment type="cofactor">
    <cofactor evidence="8">
        <name>Zn(2+)</name>
        <dbReference type="ChEBI" id="CHEBI:29105"/>
    </cofactor>
    <text evidence="8">Binds 1 zinc ion per subunit.</text>
</comment>
<comment type="similarity">
    <text evidence="1 8">Belongs to the Cu-Zn superoxide dismutase family.</text>
</comment>
<feature type="domain" description="Superoxide dismutase copper/zinc binding" evidence="9">
    <location>
        <begin position="56"/>
        <end position="187"/>
    </location>
</feature>
<dbReference type="InterPro" id="IPR018152">
    <property type="entry name" value="SOD_Cu/Zn_BS"/>
</dbReference>
<sequence length="193" mass="20860">MKKVSVDDHDMFDLYRISMSCTAEKKETTEETSEVSAPKQAPVTTPLINESGQKIGSIEIRESSENGLDLHVKAKGLPPGPHGFHIHETGICETPDFETAGAHFNPTHREHGFDNPKGHHAGDMPNLEVGADGQIDVVVNVPDVMLKGGPNQLIDQNGRSFIIHAEADDYLSNPSGNSGKRIACGAITKRMAK</sequence>
<dbReference type="PANTHER" id="PTHR10003">
    <property type="entry name" value="SUPEROXIDE DISMUTASE CU-ZN -RELATED"/>
    <property type="match status" value="1"/>
</dbReference>
<evidence type="ECO:0000256" key="7">
    <source>
        <dbReference type="ARBA" id="ARBA00024900"/>
    </source>
</evidence>
<gene>
    <name evidence="10" type="ORF">BsIDN1_37180</name>
</gene>
<dbReference type="PROSITE" id="PS00332">
    <property type="entry name" value="SOD_CU_ZN_2"/>
    <property type="match status" value="1"/>
</dbReference>
<dbReference type="Pfam" id="PF00080">
    <property type="entry name" value="Sod_Cu"/>
    <property type="match status" value="1"/>
</dbReference>
<evidence type="ECO:0000313" key="11">
    <source>
        <dbReference type="Proteomes" id="UP000464658"/>
    </source>
</evidence>
<evidence type="ECO:0000256" key="3">
    <source>
        <dbReference type="ARBA" id="ARBA00022729"/>
    </source>
</evidence>
<dbReference type="InterPro" id="IPR024134">
    <property type="entry name" value="SOD_Cu/Zn_/chaperone"/>
</dbReference>
<keyword evidence="4 8" id="KW-0862">Zinc</keyword>
<dbReference type="Gene3D" id="2.60.40.200">
    <property type="entry name" value="Superoxide dismutase, copper/zinc binding domain"/>
    <property type="match status" value="1"/>
</dbReference>
<dbReference type="FunFam" id="2.60.40.200:FF:000005">
    <property type="entry name" value="Superoxide dismutase [Cu-Zn]"/>
    <property type="match status" value="1"/>
</dbReference>
<protein>
    <recommendedName>
        <fullName evidence="8">Superoxide dismutase [Cu-Zn]</fullName>
        <ecNumber evidence="8">1.15.1.1</ecNumber>
    </recommendedName>
</protein>
<dbReference type="SUPFAM" id="SSF49329">
    <property type="entry name" value="Cu,Zn superoxide dismutase-like"/>
    <property type="match status" value="1"/>
</dbReference>
<comment type="cofactor">
    <cofactor evidence="8">
        <name>Cu cation</name>
        <dbReference type="ChEBI" id="CHEBI:23378"/>
    </cofactor>
    <text evidence="8">Binds 1 copper ion per subunit.</text>
</comment>
<evidence type="ECO:0000256" key="6">
    <source>
        <dbReference type="ARBA" id="ARBA00023157"/>
    </source>
</evidence>
<evidence type="ECO:0000256" key="1">
    <source>
        <dbReference type="ARBA" id="ARBA00010457"/>
    </source>
</evidence>
<keyword evidence="6" id="KW-1015">Disulfide bond</keyword>
<evidence type="ECO:0000313" key="10">
    <source>
        <dbReference type="EMBL" id="BBP90100.1"/>
    </source>
</evidence>
<dbReference type="InterPro" id="IPR001424">
    <property type="entry name" value="SOD_Cu_Zn_dom"/>
</dbReference>
<evidence type="ECO:0000256" key="8">
    <source>
        <dbReference type="RuleBase" id="RU000393"/>
    </source>
</evidence>
<evidence type="ECO:0000256" key="4">
    <source>
        <dbReference type="ARBA" id="ARBA00022833"/>
    </source>
</evidence>
<dbReference type="Proteomes" id="UP000464658">
    <property type="component" value="Chromosome"/>
</dbReference>
<evidence type="ECO:0000256" key="5">
    <source>
        <dbReference type="ARBA" id="ARBA00023008"/>
    </source>
</evidence>
<dbReference type="GO" id="GO:0005507">
    <property type="term" value="F:copper ion binding"/>
    <property type="evidence" value="ECO:0007669"/>
    <property type="project" value="InterPro"/>
</dbReference>
<comment type="catalytic activity">
    <reaction evidence="8">
        <text>2 superoxide + 2 H(+) = H2O2 + O2</text>
        <dbReference type="Rhea" id="RHEA:20696"/>
        <dbReference type="ChEBI" id="CHEBI:15378"/>
        <dbReference type="ChEBI" id="CHEBI:15379"/>
        <dbReference type="ChEBI" id="CHEBI:16240"/>
        <dbReference type="ChEBI" id="CHEBI:18421"/>
        <dbReference type="EC" id="1.15.1.1"/>
    </reaction>
</comment>
<name>A0A5S9M974_BACIA</name>
<keyword evidence="2 8" id="KW-0479">Metal-binding</keyword>
<dbReference type="GO" id="GO:0004784">
    <property type="term" value="F:superoxide dismutase activity"/>
    <property type="evidence" value="ECO:0007669"/>
    <property type="project" value="UniProtKB-EC"/>
</dbReference>
<keyword evidence="5 8" id="KW-0186">Copper</keyword>
<dbReference type="EMBL" id="AP021906">
    <property type="protein sequence ID" value="BBP90100.1"/>
    <property type="molecule type" value="Genomic_DNA"/>
</dbReference>
<keyword evidence="8" id="KW-0560">Oxidoreductase</keyword>
<comment type="function">
    <text evidence="7">Destroys radicals which are normally produced within the cells and which are toxic to biological systems. May play a role in favoring mycobacterial survival in phagocytes.</text>
</comment>
<reference evidence="10 11" key="1">
    <citation type="submission" date="2019-12" db="EMBL/GenBank/DDBJ databases">
        <title>Full genome sequence of a Bacillus safensis strain isolated from commercially available natto in Indonesia.</title>
        <authorList>
            <person name="Yoshida M."/>
            <person name="Uomi M."/>
            <person name="Waturangi D."/>
            <person name="Ekaputri J.J."/>
            <person name="Setiamarga D.H.E."/>
        </authorList>
    </citation>
    <scope>NUCLEOTIDE SEQUENCE [LARGE SCALE GENOMIC DNA]</scope>
    <source>
        <strain evidence="10 11">IDN1</strain>
    </source>
</reference>